<evidence type="ECO:0000256" key="3">
    <source>
        <dbReference type="ARBA" id="ARBA00022857"/>
    </source>
</evidence>
<dbReference type="InterPro" id="IPR029056">
    <property type="entry name" value="Ribokinase-like"/>
</dbReference>
<dbReference type="GO" id="GO:0046496">
    <property type="term" value="P:nicotinamide nucleotide metabolic process"/>
    <property type="evidence" value="ECO:0007669"/>
    <property type="project" value="UniProtKB-UniRule"/>
</dbReference>
<feature type="domain" description="YjeF C-terminal" evidence="8">
    <location>
        <begin position="22"/>
        <end position="304"/>
    </location>
</feature>
<accession>R9L610</accession>
<dbReference type="GeneID" id="82189788"/>
<evidence type="ECO:0000256" key="5">
    <source>
        <dbReference type="ARBA" id="ARBA00023239"/>
    </source>
</evidence>
<dbReference type="HAMAP" id="MF_01965">
    <property type="entry name" value="NADHX_dehydratase"/>
    <property type="match status" value="1"/>
</dbReference>
<keyword evidence="5 6" id="KW-0456">Lyase</keyword>
<dbReference type="EMBL" id="ASSY01000001">
    <property type="protein sequence ID" value="EOS53816.1"/>
    <property type="molecule type" value="Genomic_DNA"/>
</dbReference>
<dbReference type="GO" id="GO:0052856">
    <property type="term" value="F:NAD(P)HX epimerase activity"/>
    <property type="evidence" value="ECO:0007669"/>
    <property type="project" value="TreeGrafter"/>
</dbReference>
<reference evidence="9 10" key="1">
    <citation type="submission" date="2013-04" db="EMBL/GenBank/DDBJ databases">
        <title>The Genome Sequence of Enterorhabdus caecimuris B7.</title>
        <authorList>
            <consortium name="The Broad Institute Genomics Platform"/>
            <consortium name="The Broad Institute Genome Sequencing Center for Infectious Disease"/>
            <person name="Earl A."/>
            <person name="Xavier R."/>
            <person name="Elson C."/>
            <person name="Duck W."/>
            <person name="Walker B."/>
            <person name="Young S."/>
            <person name="Zeng Q."/>
            <person name="Gargeya S."/>
            <person name="Fitzgerald M."/>
            <person name="Haas B."/>
            <person name="Abouelleil A."/>
            <person name="Allen A.W."/>
            <person name="Alvarado L."/>
            <person name="Arachchi H.M."/>
            <person name="Berlin A.M."/>
            <person name="Chapman S.B."/>
            <person name="Gainer-Dewar J."/>
            <person name="Goldberg J."/>
            <person name="Griggs A."/>
            <person name="Gujja S."/>
            <person name="Hansen M."/>
            <person name="Howarth C."/>
            <person name="Imamovic A."/>
            <person name="Ireland A."/>
            <person name="Larimer J."/>
            <person name="McCowan C."/>
            <person name="Murphy C."/>
            <person name="Pearson M."/>
            <person name="Poon T.W."/>
            <person name="Priest M."/>
            <person name="Roberts A."/>
            <person name="Saif S."/>
            <person name="Shea T."/>
            <person name="Sisk P."/>
            <person name="Sykes S."/>
            <person name="Wortman J."/>
            <person name="Nusbaum C."/>
            <person name="Birren B."/>
        </authorList>
    </citation>
    <scope>NUCLEOTIDE SEQUENCE [LARGE SCALE GENOMIC DNA]</scope>
    <source>
        <strain evidence="9 10">B7</strain>
    </source>
</reference>
<dbReference type="GO" id="GO:0110051">
    <property type="term" value="P:metabolite repair"/>
    <property type="evidence" value="ECO:0007669"/>
    <property type="project" value="TreeGrafter"/>
</dbReference>
<dbReference type="PROSITE" id="PS01050">
    <property type="entry name" value="YJEF_C_2"/>
    <property type="match status" value="1"/>
</dbReference>
<dbReference type="CDD" id="cd01171">
    <property type="entry name" value="YXKO-related"/>
    <property type="match status" value="1"/>
</dbReference>
<dbReference type="PROSITE" id="PS51383">
    <property type="entry name" value="YJEF_C_3"/>
    <property type="match status" value="1"/>
</dbReference>
<dbReference type="EC" id="4.2.1.136" evidence="6"/>
<feature type="binding site" evidence="6">
    <location>
        <position position="244"/>
    </location>
    <ligand>
        <name>AMP</name>
        <dbReference type="ChEBI" id="CHEBI:456215"/>
    </ligand>
</feature>
<evidence type="ECO:0000256" key="7">
    <source>
        <dbReference type="SAM" id="MobiDB-lite"/>
    </source>
</evidence>
<organism evidence="9 10">
    <name type="scientific">Adlercreutzia caecimuris B7</name>
    <dbReference type="NCBI Taxonomy" id="1235794"/>
    <lineage>
        <taxon>Bacteria</taxon>
        <taxon>Bacillati</taxon>
        <taxon>Actinomycetota</taxon>
        <taxon>Coriobacteriia</taxon>
        <taxon>Eggerthellales</taxon>
        <taxon>Eggerthellaceae</taxon>
        <taxon>Adlercreutzia</taxon>
    </lineage>
</organism>
<evidence type="ECO:0000256" key="6">
    <source>
        <dbReference type="HAMAP-Rule" id="MF_01965"/>
    </source>
</evidence>
<dbReference type="InterPro" id="IPR017953">
    <property type="entry name" value="Carbohydrate_kinase_pred_CS"/>
</dbReference>
<evidence type="ECO:0000256" key="2">
    <source>
        <dbReference type="ARBA" id="ARBA00022840"/>
    </source>
</evidence>
<dbReference type="STRING" id="1235794.C811_00120"/>
<keyword evidence="10" id="KW-1185">Reference proteome</keyword>
<gene>
    <name evidence="6" type="primary">nnrD</name>
    <name evidence="9" type="ORF">C811_00120</name>
</gene>
<evidence type="ECO:0000313" key="9">
    <source>
        <dbReference type="EMBL" id="EOS53816.1"/>
    </source>
</evidence>
<feature type="binding site" evidence="6">
    <location>
        <position position="245"/>
    </location>
    <ligand>
        <name>(6S)-NADPHX</name>
        <dbReference type="ChEBI" id="CHEBI:64076"/>
    </ligand>
</feature>
<feature type="binding site" evidence="6">
    <location>
        <position position="178"/>
    </location>
    <ligand>
        <name>(6S)-NADPHX</name>
        <dbReference type="ChEBI" id="CHEBI:64076"/>
    </ligand>
</feature>
<dbReference type="InterPro" id="IPR000631">
    <property type="entry name" value="CARKD"/>
</dbReference>
<comment type="catalytic activity">
    <reaction evidence="6">
        <text>(6S)-NADHX + ADP = AMP + phosphate + NADH + H(+)</text>
        <dbReference type="Rhea" id="RHEA:32223"/>
        <dbReference type="ChEBI" id="CHEBI:15378"/>
        <dbReference type="ChEBI" id="CHEBI:43474"/>
        <dbReference type="ChEBI" id="CHEBI:57945"/>
        <dbReference type="ChEBI" id="CHEBI:64074"/>
        <dbReference type="ChEBI" id="CHEBI:456215"/>
        <dbReference type="ChEBI" id="CHEBI:456216"/>
        <dbReference type="EC" id="4.2.1.136"/>
    </reaction>
</comment>
<dbReference type="PANTHER" id="PTHR12592">
    <property type="entry name" value="ATP-DEPENDENT (S)-NAD(P)H-HYDRATE DEHYDRATASE FAMILY MEMBER"/>
    <property type="match status" value="1"/>
</dbReference>
<dbReference type="Proteomes" id="UP000014204">
    <property type="component" value="Unassembled WGS sequence"/>
</dbReference>
<feature type="binding site" evidence="6">
    <location>
        <position position="121"/>
    </location>
    <ligand>
        <name>(6S)-NADPHX</name>
        <dbReference type="ChEBI" id="CHEBI:64076"/>
    </ligand>
</feature>
<dbReference type="Pfam" id="PF01256">
    <property type="entry name" value="Carb_kinase"/>
    <property type="match status" value="1"/>
</dbReference>
<dbReference type="HOGENOM" id="CLU_024853_2_0_11"/>
<dbReference type="GO" id="GO:0052855">
    <property type="term" value="F:ADP-dependent NAD(P)H-hydrate dehydratase activity"/>
    <property type="evidence" value="ECO:0007669"/>
    <property type="project" value="UniProtKB-UniRule"/>
</dbReference>
<comment type="catalytic activity">
    <reaction evidence="6">
        <text>(6S)-NADPHX + ADP = AMP + phosphate + NADPH + H(+)</text>
        <dbReference type="Rhea" id="RHEA:32235"/>
        <dbReference type="ChEBI" id="CHEBI:15378"/>
        <dbReference type="ChEBI" id="CHEBI:43474"/>
        <dbReference type="ChEBI" id="CHEBI:57783"/>
        <dbReference type="ChEBI" id="CHEBI:64076"/>
        <dbReference type="ChEBI" id="CHEBI:456215"/>
        <dbReference type="ChEBI" id="CHEBI:456216"/>
        <dbReference type="EC" id="4.2.1.136"/>
    </reaction>
</comment>
<sequence length="308" mass="31098">MRSPTDPASAPNTAGTPLPSRDNAALAALAPWPDPQANKYTRGKLSLVAGAAAYPGAACLAGAAAERAGAGYTEVFCAGESLLAVRSFRPSLVARDWREWHPARQEARCADRTGACVIGCGFDGDARQRELVAETVRAATGPVLIDGGAIGLMADKAGQRLARERAERGVGPLVLTPHGGEAARLARGAELEGALGGPELAVGLARAYRALIVLKGPITFIADAEGIVETMGRGTAALAKAGTGDVLAGIIGALLAQGLAPRDAAALGCALHAEAGRAAAQELTEICVSAEDVIAALPQAVRAIVGAH</sequence>
<feature type="region of interest" description="Disordered" evidence="7">
    <location>
        <begin position="1"/>
        <end position="21"/>
    </location>
</feature>
<comment type="function">
    <text evidence="6">Catalyzes the dehydration of the S-form of NAD(P)HX at the expense of ADP, which is converted to AMP. Together with NAD(P)HX epimerase, which catalyzes the epimerization of the S- and R-forms, the enzyme allows the repair of both epimers of NAD(P)HX, a damaged form of NAD(P)H that is a result of enzymatic or heat-dependent hydration.</text>
</comment>
<dbReference type="Gene3D" id="3.40.1190.20">
    <property type="match status" value="1"/>
</dbReference>
<dbReference type="NCBIfam" id="TIGR00196">
    <property type="entry name" value="yjeF_cterm"/>
    <property type="match status" value="1"/>
</dbReference>
<proteinExistence type="inferred from homology"/>
<feature type="binding site" evidence="6">
    <location>
        <position position="57"/>
    </location>
    <ligand>
        <name>(6S)-NADPHX</name>
        <dbReference type="ChEBI" id="CHEBI:64076"/>
    </ligand>
</feature>
<protein>
    <recommendedName>
        <fullName evidence="6">ADP-dependent (S)-NAD(P)H-hydrate dehydratase</fullName>
        <ecNumber evidence="6">4.2.1.136</ecNumber>
    </recommendedName>
    <alternativeName>
        <fullName evidence="6">ADP-dependent NAD(P)HX dehydratase</fullName>
    </alternativeName>
</protein>
<keyword evidence="2 6" id="KW-0067">ATP-binding</keyword>
<evidence type="ECO:0000259" key="8">
    <source>
        <dbReference type="PROSITE" id="PS51383"/>
    </source>
</evidence>
<name>R9L610_9ACTN</name>
<comment type="caution">
    <text evidence="9">The sequence shown here is derived from an EMBL/GenBank/DDBJ whole genome shotgun (WGS) entry which is preliminary data.</text>
</comment>
<comment type="similarity">
    <text evidence="6">Belongs to the NnrD/CARKD family.</text>
</comment>
<comment type="subunit">
    <text evidence="6">Homotetramer.</text>
</comment>
<evidence type="ECO:0000256" key="1">
    <source>
        <dbReference type="ARBA" id="ARBA00022741"/>
    </source>
</evidence>
<feature type="binding site" evidence="6">
    <location>
        <begin position="215"/>
        <end position="219"/>
    </location>
    <ligand>
        <name>AMP</name>
        <dbReference type="ChEBI" id="CHEBI:456215"/>
    </ligand>
</feature>
<dbReference type="PANTHER" id="PTHR12592:SF0">
    <property type="entry name" value="ATP-DEPENDENT (S)-NAD(P)H-HYDRATE DEHYDRATASE"/>
    <property type="match status" value="1"/>
</dbReference>
<dbReference type="OrthoDB" id="9806925at2"/>
<keyword evidence="3 6" id="KW-0521">NADP</keyword>
<evidence type="ECO:0000313" key="10">
    <source>
        <dbReference type="Proteomes" id="UP000014204"/>
    </source>
</evidence>
<comment type="cofactor">
    <cofactor evidence="6">
        <name>Mg(2+)</name>
        <dbReference type="ChEBI" id="CHEBI:18420"/>
    </cofactor>
</comment>
<evidence type="ECO:0000256" key="4">
    <source>
        <dbReference type="ARBA" id="ARBA00023027"/>
    </source>
</evidence>
<keyword evidence="4 6" id="KW-0520">NAD</keyword>
<dbReference type="RefSeq" id="WP_016308369.1">
    <property type="nucleotide sequence ID" value="NZ_KE159646.1"/>
</dbReference>
<keyword evidence="1 6" id="KW-0547">Nucleotide-binding</keyword>
<dbReference type="SUPFAM" id="SSF53613">
    <property type="entry name" value="Ribokinase-like"/>
    <property type="match status" value="1"/>
</dbReference>
<dbReference type="AlphaFoldDB" id="R9L610"/>
<dbReference type="eggNOG" id="COG0063">
    <property type="taxonomic scope" value="Bacteria"/>
</dbReference>
<dbReference type="GO" id="GO:0005524">
    <property type="term" value="F:ATP binding"/>
    <property type="evidence" value="ECO:0007669"/>
    <property type="project" value="UniProtKB-KW"/>
</dbReference>